<dbReference type="Gramene" id="Pp3c4_22170V3.1">
    <property type="protein sequence ID" value="Pp3c4_22170V3.1"/>
    <property type="gene ID" value="Pp3c4_22170"/>
</dbReference>
<dbReference type="GeneID" id="112280979"/>
<dbReference type="Proteomes" id="UP000006727">
    <property type="component" value="Chromosome 4"/>
</dbReference>
<protein>
    <submittedName>
        <fullName evidence="1 2">Uncharacterized protein</fullName>
    </submittedName>
</protein>
<name>A0A2K1KPJ9_PHYPA</name>
<dbReference type="Gramene" id="Pp3c4_22170V3.2">
    <property type="protein sequence ID" value="Pp3c4_22170V3.2"/>
    <property type="gene ID" value="Pp3c4_22170"/>
</dbReference>
<dbReference type="AlphaFoldDB" id="A0A2K1KPJ9"/>
<reference evidence="1 3" key="2">
    <citation type="journal article" date="2018" name="Plant J.">
        <title>The Physcomitrella patens chromosome-scale assembly reveals moss genome structure and evolution.</title>
        <authorList>
            <person name="Lang D."/>
            <person name="Ullrich K.K."/>
            <person name="Murat F."/>
            <person name="Fuchs J."/>
            <person name="Jenkins J."/>
            <person name="Haas F.B."/>
            <person name="Piednoel M."/>
            <person name="Gundlach H."/>
            <person name="Van Bel M."/>
            <person name="Meyberg R."/>
            <person name="Vives C."/>
            <person name="Morata J."/>
            <person name="Symeonidi A."/>
            <person name="Hiss M."/>
            <person name="Muchero W."/>
            <person name="Kamisugi Y."/>
            <person name="Saleh O."/>
            <person name="Blanc G."/>
            <person name="Decker E.L."/>
            <person name="van Gessel N."/>
            <person name="Grimwood J."/>
            <person name="Hayes R.D."/>
            <person name="Graham S.W."/>
            <person name="Gunter L.E."/>
            <person name="McDaniel S.F."/>
            <person name="Hoernstein S.N.W."/>
            <person name="Larsson A."/>
            <person name="Li F.W."/>
            <person name="Perroud P.F."/>
            <person name="Phillips J."/>
            <person name="Ranjan P."/>
            <person name="Rokshar D.S."/>
            <person name="Rothfels C.J."/>
            <person name="Schneider L."/>
            <person name="Shu S."/>
            <person name="Stevenson D.W."/>
            <person name="Thummler F."/>
            <person name="Tillich M."/>
            <person name="Villarreal Aguilar J.C."/>
            <person name="Widiez T."/>
            <person name="Wong G.K."/>
            <person name="Wymore A."/>
            <person name="Zhang Y."/>
            <person name="Zimmer A.D."/>
            <person name="Quatrano R.S."/>
            <person name="Mayer K.F.X."/>
            <person name="Goodstein D."/>
            <person name="Casacuberta J.M."/>
            <person name="Vandepoele K."/>
            <person name="Reski R."/>
            <person name="Cuming A.C."/>
            <person name="Tuskan G.A."/>
            <person name="Maumus F."/>
            <person name="Salse J."/>
            <person name="Schmutz J."/>
            <person name="Rensing S.A."/>
        </authorList>
    </citation>
    <scope>NUCLEOTIDE SEQUENCE [LARGE SCALE GENOMIC DNA]</scope>
    <source>
        <strain evidence="2 3">cv. Gransden 2004</strain>
    </source>
</reference>
<evidence type="ECO:0000313" key="3">
    <source>
        <dbReference type="Proteomes" id="UP000006727"/>
    </source>
</evidence>
<sequence>MFKAPTVASVPEPAVLIPLTKNAHPAEQFRSLNCVGTRRGGARFGIGIGTRRWTRLVVPRASSMAAIAPSPKTTEDCTECAVVLRTTKGCGLGISVYPDFVYNAEGGGGSGKAVKLSDGCWRVQFDATEINIPDVSFRTTKLLSVPIPPPIRIKIVPDTLEGTVDLETGKIVLRFQSKFYFSATDLYRPPPLVVDTVLTTEDTHGEQRGGTGSRLDAHGNCRLVGVARLVPIGDLFMDKFLMLPADCYASMNANFTFNIAS</sequence>
<keyword evidence="3" id="KW-1185">Reference proteome</keyword>
<dbReference type="PaxDb" id="3218-PP1S378_29V6.1"/>
<dbReference type="EMBL" id="ABEU02000004">
    <property type="protein sequence ID" value="PNR55697.1"/>
    <property type="molecule type" value="Genomic_DNA"/>
</dbReference>
<dbReference type="EnsemblPlants" id="Pp3c4_22170V3.2">
    <property type="protein sequence ID" value="Pp3c4_22170V3.2"/>
    <property type="gene ID" value="Pp3c4_22170"/>
</dbReference>
<dbReference type="PANTHER" id="PTHR35320:SF1">
    <property type="entry name" value="ATP-DEPENDENT CLP PROTEASE ATP-BINDING SUBUNIT"/>
    <property type="match status" value="1"/>
</dbReference>
<organism evidence="1">
    <name type="scientific">Physcomitrium patens</name>
    <name type="common">Spreading-leaved earth moss</name>
    <name type="synonym">Physcomitrella patens</name>
    <dbReference type="NCBI Taxonomy" id="3218"/>
    <lineage>
        <taxon>Eukaryota</taxon>
        <taxon>Viridiplantae</taxon>
        <taxon>Streptophyta</taxon>
        <taxon>Embryophyta</taxon>
        <taxon>Bryophyta</taxon>
        <taxon>Bryophytina</taxon>
        <taxon>Bryopsida</taxon>
        <taxon>Funariidae</taxon>
        <taxon>Funariales</taxon>
        <taxon>Funariaceae</taxon>
        <taxon>Physcomitrium</taxon>
    </lineage>
</organism>
<dbReference type="RefSeq" id="XP_024372762.1">
    <property type="nucleotide sequence ID" value="XM_024516994.2"/>
</dbReference>
<evidence type="ECO:0000313" key="2">
    <source>
        <dbReference type="EnsemblPlants" id="Pp3c4_22170V3.1"/>
    </source>
</evidence>
<proteinExistence type="predicted"/>
<dbReference type="Gramene" id="Pp3c4_22170V3.3">
    <property type="protein sequence ID" value="Pp3c4_22170V3.3"/>
    <property type="gene ID" value="Pp3c4_22170"/>
</dbReference>
<gene>
    <name evidence="2" type="primary">LOC112280979</name>
    <name evidence="1" type="ORF">PHYPA_006594</name>
</gene>
<dbReference type="PANTHER" id="PTHR35320">
    <property type="entry name" value="ATP-DEPENDENT CLP PROTEASE ATP-BINDING SUBUNIT"/>
    <property type="match status" value="1"/>
</dbReference>
<accession>A0A2K1KPJ9</accession>
<reference evidence="2" key="3">
    <citation type="submission" date="2020-12" db="UniProtKB">
        <authorList>
            <consortium name="EnsemblPlants"/>
        </authorList>
    </citation>
    <scope>IDENTIFICATION</scope>
</reference>
<evidence type="ECO:0000313" key="1">
    <source>
        <dbReference type="EMBL" id="PNR55697.1"/>
    </source>
</evidence>
<reference evidence="1 3" key="1">
    <citation type="journal article" date="2008" name="Science">
        <title>The Physcomitrella genome reveals evolutionary insights into the conquest of land by plants.</title>
        <authorList>
            <person name="Rensing S."/>
            <person name="Lang D."/>
            <person name="Zimmer A."/>
            <person name="Terry A."/>
            <person name="Salamov A."/>
            <person name="Shapiro H."/>
            <person name="Nishiyama T."/>
            <person name="Perroud P.-F."/>
            <person name="Lindquist E."/>
            <person name="Kamisugi Y."/>
            <person name="Tanahashi T."/>
            <person name="Sakakibara K."/>
            <person name="Fujita T."/>
            <person name="Oishi K."/>
            <person name="Shin-I T."/>
            <person name="Kuroki Y."/>
            <person name="Toyoda A."/>
            <person name="Suzuki Y."/>
            <person name="Hashimoto A."/>
            <person name="Yamaguchi K."/>
            <person name="Sugano A."/>
            <person name="Kohara Y."/>
            <person name="Fujiyama A."/>
            <person name="Anterola A."/>
            <person name="Aoki S."/>
            <person name="Ashton N."/>
            <person name="Barbazuk W.B."/>
            <person name="Barker E."/>
            <person name="Bennetzen J."/>
            <person name="Bezanilla M."/>
            <person name="Blankenship R."/>
            <person name="Cho S.H."/>
            <person name="Dutcher S."/>
            <person name="Estelle M."/>
            <person name="Fawcett J.A."/>
            <person name="Gundlach H."/>
            <person name="Hanada K."/>
            <person name="Heyl A."/>
            <person name="Hicks K.A."/>
            <person name="Hugh J."/>
            <person name="Lohr M."/>
            <person name="Mayer K."/>
            <person name="Melkozernov A."/>
            <person name="Murata T."/>
            <person name="Nelson D."/>
            <person name="Pils B."/>
            <person name="Prigge M."/>
            <person name="Reiss B."/>
            <person name="Renner T."/>
            <person name="Rombauts S."/>
            <person name="Rushton P."/>
            <person name="Sanderfoot A."/>
            <person name="Schween G."/>
            <person name="Shiu S.-H."/>
            <person name="Stueber K."/>
            <person name="Theodoulou F.L."/>
            <person name="Tu H."/>
            <person name="Van de Peer Y."/>
            <person name="Verrier P.J."/>
            <person name="Waters E."/>
            <person name="Wood A."/>
            <person name="Yang L."/>
            <person name="Cove D."/>
            <person name="Cuming A."/>
            <person name="Hasebe M."/>
            <person name="Lucas S."/>
            <person name="Mishler D.B."/>
            <person name="Reski R."/>
            <person name="Grigoriev I."/>
            <person name="Quatrano R.S."/>
            <person name="Boore J.L."/>
        </authorList>
    </citation>
    <scope>NUCLEOTIDE SEQUENCE [LARGE SCALE GENOMIC DNA]</scope>
    <source>
        <strain evidence="2 3">cv. Gransden 2004</strain>
    </source>
</reference>
<dbReference type="EnsemblPlants" id="Pp3c4_22170V3.3">
    <property type="protein sequence ID" value="Pp3c4_22170V3.3"/>
    <property type="gene ID" value="Pp3c4_22170"/>
</dbReference>
<dbReference type="EnsemblPlants" id="Pp3c4_22170V3.1">
    <property type="protein sequence ID" value="Pp3c4_22170V3.1"/>
    <property type="gene ID" value="Pp3c4_22170"/>
</dbReference>